<accession>A0ABS2ZFU9</accession>
<keyword evidence="1" id="KW-0802">TPR repeat</keyword>
<dbReference type="PROSITE" id="PS50943">
    <property type="entry name" value="HTH_CROC1"/>
    <property type="match status" value="1"/>
</dbReference>
<sequence>MNEGKIIRFYREKNKLTQEQLGRGICSGTHLSKIERLHTEYAPEIITLLSDRLGINIEYELTKLNNIKRLLNHWQDVIIMQLFDEMDLINQELEQEDLIQISDYKNLYQLLRVRYLLMHGLTEDALNIIYEIQKKEHKLSAYEANLFKHVLGIYYLAKHENLKAIQALKSINETDYNNKEYTYHLAVAYHSIESPVMAYFYAEKSRQFFKEINNYLRVIDAEMLMLIQVKDDGDFKESIQRFKKLIKSCELCNSPDRKARVFHNLAFEYFRRNNFELASKYYKESMSIKHKESGPYLLSLEGYIRSSLNGSILPQEELLQLAKEGLETAVKKKESLYINLFNLLCYLIQDKEQEYHRFLCDQALPMFKQFGFVYLIQRSKKELFNYYIKLKQTNKALKMAELLINHEKKACHFS</sequence>
<organism evidence="3 4">
    <name type="scientific">Fictibacillus barbaricus</name>
    <dbReference type="NCBI Taxonomy" id="182136"/>
    <lineage>
        <taxon>Bacteria</taxon>
        <taxon>Bacillati</taxon>
        <taxon>Bacillota</taxon>
        <taxon>Bacilli</taxon>
        <taxon>Bacillales</taxon>
        <taxon>Fictibacillaceae</taxon>
        <taxon>Fictibacillus</taxon>
    </lineage>
</organism>
<dbReference type="SUPFAM" id="SSF47413">
    <property type="entry name" value="lambda repressor-like DNA-binding domains"/>
    <property type="match status" value="1"/>
</dbReference>
<dbReference type="RefSeq" id="WP_188401333.1">
    <property type="nucleotide sequence ID" value="NZ_BMCE01000001.1"/>
</dbReference>
<dbReference type="Proteomes" id="UP001319060">
    <property type="component" value="Unassembled WGS sequence"/>
</dbReference>
<dbReference type="SMART" id="SM00530">
    <property type="entry name" value="HTH_XRE"/>
    <property type="match status" value="1"/>
</dbReference>
<dbReference type="InterPro" id="IPR011990">
    <property type="entry name" value="TPR-like_helical_dom_sf"/>
</dbReference>
<dbReference type="Pfam" id="PF01381">
    <property type="entry name" value="HTH_3"/>
    <property type="match status" value="1"/>
</dbReference>
<evidence type="ECO:0000259" key="2">
    <source>
        <dbReference type="PROSITE" id="PS50943"/>
    </source>
</evidence>
<dbReference type="Gene3D" id="1.10.260.40">
    <property type="entry name" value="lambda repressor-like DNA-binding domains"/>
    <property type="match status" value="1"/>
</dbReference>
<dbReference type="InterPro" id="IPR019734">
    <property type="entry name" value="TPR_rpt"/>
</dbReference>
<dbReference type="Gene3D" id="1.25.40.10">
    <property type="entry name" value="Tetratricopeptide repeat domain"/>
    <property type="match status" value="1"/>
</dbReference>
<dbReference type="CDD" id="cd00093">
    <property type="entry name" value="HTH_XRE"/>
    <property type="match status" value="1"/>
</dbReference>
<keyword evidence="4" id="KW-1185">Reference proteome</keyword>
<evidence type="ECO:0000313" key="3">
    <source>
        <dbReference type="EMBL" id="MBN3547064.1"/>
    </source>
</evidence>
<dbReference type="InterPro" id="IPR001387">
    <property type="entry name" value="Cro/C1-type_HTH"/>
</dbReference>
<dbReference type="Gene3D" id="1.25.40.1000">
    <property type="match status" value="1"/>
</dbReference>
<feature type="domain" description="HTH cro/C1-type" evidence="2">
    <location>
        <begin position="7"/>
        <end position="61"/>
    </location>
</feature>
<gene>
    <name evidence="3" type="ORF">JYA64_17280</name>
</gene>
<protein>
    <submittedName>
        <fullName evidence="3">Helix-turn-helix transcriptional regulator</fullName>
    </submittedName>
</protein>
<comment type="caution">
    <text evidence="3">The sequence shown here is derived from an EMBL/GenBank/DDBJ whole genome shotgun (WGS) entry which is preliminary data.</text>
</comment>
<dbReference type="EMBL" id="JAFHKS010000044">
    <property type="protein sequence ID" value="MBN3547064.1"/>
    <property type="molecule type" value="Genomic_DNA"/>
</dbReference>
<evidence type="ECO:0000313" key="4">
    <source>
        <dbReference type="Proteomes" id="UP001319060"/>
    </source>
</evidence>
<dbReference type="SUPFAM" id="SSF81901">
    <property type="entry name" value="HCP-like"/>
    <property type="match status" value="1"/>
</dbReference>
<feature type="repeat" description="TPR" evidence="1">
    <location>
        <begin position="259"/>
        <end position="292"/>
    </location>
</feature>
<proteinExistence type="predicted"/>
<dbReference type="InterPro" id="IPR010982">
    <property type="entry name" value="Lambda_DNA-bd_dom_sf"/>
</dbReference>
<evidence type="ECO:0000256" key="1">
    <source>
        <dbReference type="PROSITE-ProRule" id="PRU00339"/>
    </source>
</evidence>
<dbReference type="PROSITE" id="PS50005">
    <property type="entry name" value="TPR"/>
    <property type="match status" value="1"/>
</dbReference>
<name>A0ABS2ZFU9_9BACL</name>
<reference evidence="3 4" key="1">
    <citation type="submission" date="2021-01" db="EMBL/GenBank/DDBJ databases">
        <title>Genome Sequencing of Type Strains.</title>
        <authorList>
            <person name="Lemaire J.F."/>
            <person name="Inderbitzin P."/>
            <person name="Collins S.B."/>
            <person name="Wespe N."/>
            <person name="Knight-Connoni V."/>
        </authorList>
    </citation>
    <scope>NUCLEOTIDE SEQUENCE [LARGE SCALE GENOMIC DNA]</scope>
    <source>
        <strain evidence="3 4">DSM 14730</strain>
    </source>
</reference>